<dbReference type="AlphaFoldDB" id="A0AAJ5ZDN4"/>
<gene>
    <name evidence="2" type="ORF">GKO46_06620</name>
    <name evidence="3" type="ORF">GKO48_00625</name>
</gene>
<organism evidence="3 4">
    <name type="scientific">Candidatus Lucifugimonas marina</name>
    <dbReference type="NCBI Taxonomy" id="3038979"/>
    <lineage>
        <taxon>Bacteria</taxon>
        <taxon>Bacillati</taxon>
        <taxon>Chloroflexota</taxon>
        <taxon>Dehalococcoidia</taxon>
        <taxon>SAR202 cluster</taxon>
        <taxon>Candidatus Lucifugimonadales</taxon>
        <taxon>Candidatus Lucifugimonadaceae</taxon>
        <taxon>Candidatus Lucifugimonas</taxon>
    </lineage>
</organism>
<reference evidence="4 5" key="1">
    <citation type="submission" date="2019-11" db="EMBL/GenBank/DDBJ databases">
        <authorList>
            <person name="Cho J.-C."/>
        </authorList>
    </citation>
    <scope>NUCLEOTIDE SEQUENCE [LARGE SCALE GENOMIC DNA]</scope>
    <source>
        <strain evidence="3 4">JH1073</strain>
        <strain evidence="2 5">JH702</strain>
    </source>
</reference>
<sequence length="67" mass="7308">MNNHDPGTHNGMLMGAIFDVLKSDPKKPKHPSFWARLGLALVKLTAIGLLAISPFILLALLVVLFDE</sequence>
<dbReference type="EMBL" id="WMBE01000002">
    <property type="protein sequence ID" value="MDG0866747.1"/>
    <property type="molecule type" value="Genomic_DNA"/>
</dbReference>
<evidence type="ECO:0000256" key="1">
    <source>
        <dbReference type="SAM" id="Phobius"/>
    </source>
</evidence>
<dbReference type="EMBL" id="CP046147">
    <property type="protein sequence ID" value="WFG38171.1"/>
    <property type="molecule type" value="Genomic_DNA"/>
</dbReference>
<dbReference type="Proteomes" id="UP001321249">
    <property type="component" value="Unassembled WGS sequence"/>
</dbReference>
<evidence type="ECO:0000313" key="2">
    <source>
        <dbReference type="EMBL" id="MDG0866747.1"/>
    </source>
</evidence>
<feature type="transmembrane region" description="Helical" evidence="1">
    <location>
        <begin position="37"/>
        <end position="65"/>
    </location>
</feature>
<evidence type="ECO:0000313" key="5">
    <source>
        <dbReference type="Proteomes" id="UP001321249"/>
    </source>
</evidence>
<proteinExistence type="predicted"/>
<reference evidence="3" key="2">
    <citation type="journal article" date="2023" name="Nat. Commun.">
        <title>Cultivation of marine bacteria of the SAR202 clade.</title>
        <authorList>
            <person name="Lim Y."/>
            <person name="Seo J.H."/>
            <person name="Giovannoni S.J."/>
            <person name="Kang I."/>
            <person name="Cho J.C."/>
        </authorList>
    </citation>
    <scope>NUCLEOTIDE SEQUENCE</scope>
    <source>
        <strain evidence="3">JH1073</strain>
    </source>
</reference>
<evidence type="ECO:0000313" key="3">
    <source>
        <dbReference type="EMBL" id="WFG38171.1"/>
    </source>
</evidence>
<evidence type="ECO:0000313" key="4">
    <source>
        <dbReference type="Proteomes" id="UP001219901"/>
    </source>
</evidence>
<dbReference type="RefSeq" id="WP_342824439.1">
    <property type="nucleotide sequence ID" value="NZ_CP046146.1"/>
</dbReference>
<keyword evidence="4" id="KW-1185">Reference proteome</keyword>
<protein>
    <submittedName>
        <fullName evidence="3">Uncharacterized protein</fullName>
    </submittedName>
</protein>
<name>A0AAJ5ZDN4_9CHLR</name>
<dbReference type="Proteomes" id="UP001219901">
    <property type="component" value="Chromosome"/>
</dbReference>
<reference evidence="4" key="3">
    <citation type="submission" date="2023-06" db="EMBL/GenBank/DDBJ databases">
        <title>Pangenomics reveal diversification of enzyme families and niche specialization in globally abundant SAR202 bacteria.</title>
        <authorList>
            <person name="Saw J.H.W."/>
        </authorList>
    </citation>
    <scope>NUCLEOTIDE SEQUENCE [LARGE SCALE GENOMIC DNA]</scope>
    <source>
        <strain evidence="4">JH1073</strain>
    </source>
</reference>
<keyword evidence="1" id="KW-1133">Transmembrane helix</keyword>
<keyword evidence="1" id="KW-0812">Transmembrane</keyword>
<keyword evidence="1" id="KW-0472">Membrane</keyword>
<accession>A0AAJ5ZDN4</accession>